<keyword evidence="1" id="KW-0472">Membrane</keyword>
<comment type="caution">
    <text evidence="4">The sequence shown here is derived from an EMBL/GenBank/DDBJ whole genome shotgun (WGS) entry which is preliminary data.</text>
</comment>
<dbReference type="RefSeq" id="WP_202102013.1">
    <property type="nucleotide sequence ID" value="NZ_JAERTY010000003.1"/>
</dbReference>
<dbReference type="PANTHER" id="PTHR30273:SF2">
    <property type="entry name" value="PROTEIN FECR"/>
    <property type="match status" value="1"/>
</dbReference>
<feature type="domain" description="FecR protein" evidence="2">
    <location>
        <begin position="177"/>
        <end position="272"/>
    </location>
</feature>
<proteinExistence type="predicted"/>
<evidence type="ECO:0000259" key="2">
    <source>
        <dbReference type="Pfam" id="PF04773"/>
    </source>
</evidence>
<keyword evidence="1" id="KW-1133">Transmembrane helix</keyword>
<sequence>MDRDIKSLYQDFLNKQCSRHEVEQLLDHFRTIEGNEDMVAWIEAEMHKAIDESDFIAPPQFNQERTKAQLLHTIRGDSNRIKTLRRYFTVAAALLAFAFIGYYLYKSSNPAAEHQKISSIYGDDVLPGADRATITLSDGTIIDLSEDHKGIVASGSALRYADGEKLFDANQNIQYATLSTPRGGQYRLTLPDGSKVILNAASSITYPIQFSAEQRKVELKGEAFFDVAKNRNQPFVVVTDQQQVIVTGTTFNINAYGDDNRTITTLVTGAVRVESNTGTTIVSLKPGQESVWNNGRITAQNVDTQIATGWAQGVFVFKFKTLAEILPQLERWYDIEVDINPIPYEEFYAEINRNTPLSTVLESMEQTSNLRFEIKERRLTLKKK</sequence>
<dbReference type="Proteomes" id="UP000625283">
    <property type="component" value="Unassembled WGS sequence"/>
</dbReference>
<dbReference type="Gene3D" id="3.55.50.30">
    <property type="match status" value="1"/>
</dbReference>
<evidence type="ECO:0000313" key="5">
    <source>
        <dbReference type="Proteomes" id="UP000625283"/>
    </source>
</evidence>
<dbReference type="InterPro" id="IPR012373">
    <property type="entry name" value="Ferrdict_sens_TM"/>
</dbReference>
<dbReference type="Pfam" id="PF04773">
    <property type="entry name" value="FecR"/>
    <property type="match status" value="1"/>
</dbReference>
<feature type="transmembrane region" description="Helical" evidence="1">
    <location>
        <begin position="87"/>
        <end position="105"/>
    </location>
</feature>
<keyword evidence="1" id="KW-0812">Transmembrane</keyword>
<dbReference type="InterPro" id="IPR006860">
    <property type="entry name" value="FecR"/>
</dbReference>
<dbReference type="Pfam" id="PF16344">
    <property type="entry name" value="FecR_C"/>
    <property type="match status" value="1"/>
</dbReference>
<evidence type="ECO:0000256" key="1">
    <source>
        <dbReference type="SAM" id="Phobius"/>
    </source>
</evidence>
<dbReference type="PANTHER" id="PTHR30273">
    <property type="entry name" value="PERIPLASMIC SIGNAL SENSOR AND SIGMA FACTOR ACTIVATOR FECR-RELATED"/>
    <property type="match status" value="1"/>
</dbReference>
<evidence type="ECO:0000313" key="4">
    <source>
        <dbReference type="EMBL" id="MBL1408230.1"/>
    </source>
</evidence>
<keyword evidence="5" id="KW-1185">Reference proteome</keyword>
<dbReference type="InterPro" id="IPR032508">
    <property type="entry name" value="FecR_C"/>
</dbReference>
<name>A0ABS1R0M9_9SPHI</name>
<gene>
    <name evidence="4" type="ORF">JKG61_05650</name>
</gene>
<organism evidence="4 5">
    <name type="scientific">Sphingobacterium faecale</name>
    <dbReference type="NCBI Taxonomy" id="2803775"/>
    <lineage>
        <taxon>Bacteria</taxon>
        <taxon>Pseudomonadati</taxon>
        <taxon>Bacteroidota</taxon>
        <taxon>Sphingobacteriia</taxon>
        <taxon>Sphingobacteriales</taxon>
        <taxon>Sphingobacteriaceae</taxon>
        <taxon>Sphingobacterium</taxon>
    </lineage>
</organism>
<reference evidence="4 5" key="1">
    <citation type="submission" date="2021-01" db="EMBL/GenBank/DDBJ databases">
        <title>C459-1 draft genome sequence.</title>
        <authorList>
            <person name="Zhang X.-F."/>
        </authorList>
    </citation>
    <scope>NUCLEOTIDE SEQUENCE [LARGE SCALE GENOMIC DNA]</scope>
    <source>
        <strain evidence="5">C459-1</strain>
    </source>
</reference>
<feature type="domain" description="Protein FecR C-terminal" evidence="3">
    <location>
        <begin position="315"/>
        <end position="380"/>
    </location>
</feature>
<protein>
    <submittedName>
        <fullName evidence="4">FecR domain-containing protein</fullName>
    </submittedName>
</protein>
<accession>A0ABS1R0M9</accession>
<dbReference type="EMBL" id="JAERTY010000003">
    <property type="protein sequence ID" value="MBL1408230.1"/>
    <property type="molecule type" value="Genomic_DNA"/>
</dbReference>
<dbReference type="PIRSF" id="PIRSF018266">
    <property type="entry name" value="FecR"/>
    <property type="match status" value="1"/>
</dbReference>
<evidence type="ECO:0000259" key="3">
    <source>
        <dbReference type="Pfam" id="PF16344"/>
    </source>
</evidence>
<dbReference type="Gene3D" id="2.60.120.1440">
    <property type="match status" value="1"/>
</dbReference>